<comment type="caution">
    <text evidence="3">The sequence shown here is derived from an EMBL/GenBank/DDBJ whole genome shotgun (WGS) entry which is preliminary data.</text>
</comment>
<feature type="domain" description="Beta-lactamase class A catalytic" evidence="2">
    <location>
        <begin position="97"/>
        <end position="307"/>
    </location>
</feature>
<dbReference type="GO" id="GO:0030655">
    <property type="term" value="P:beta-lactam antibiotic catabolic process"/>
    <property type="evidence" value="ECO:0007669"/>
    <property type="project" value="InterPro"/>
</dbReference>
<dbReference type="InterPro" id="IPR045155">
    <property type="entry name" value="Beta-lactam_cat"/>
</dbReference>
<protein>
    <recommendedName>
        <fullName evidence="2">Beta-lactamase class A catalytic domain-containing protein</fullName>
    </recommendedName>
</protein>
<reference evidence="3 4" key="1">
    <citation type="journal article" date="2019" name="Genome Biol. Evol.">
        <title>Day and night: Metabolic profiles and evolutionary relationships of six axenic non-marine cyanobacteria.</title>
        <authorList>
            <person name="Will S.E."/>
            <person name="Henke P."/>
            <person name="Boedeker C."/>
            <person name="Huang S."/>
            <person name="Brinkmann H."/>
            <person name="Rohde M."/>
            <person name="Jarek M."/>
            <person name="Friedl T."/>
            <person name="Seufert S."/>
            <person name="Schumacher M."/>
            <person name="Overmann J."/>
            <person name="Neumann-Schaal M."/>
            <person name="Petersen J."/>
        </authorList>
    </citation>
    <scope>NUCLEOTIDE SEQUENCE [LARGE SCALE GENOMIC DNA]</scope>
    <source>
        <strain evidence="3 4">SAG 1403-4b</strain>
    </source>
</reference>
<name>A0A433UQF6_ANAVA</name>
<dbReference type="AlphaFoldDB" id="A0A433UQF6"/>
<dbReference type="GO" id="GO:0008800">
    <property type="term" value="F:beta-lactamase activity"/>
    <property type="evidence" value="ECO:0007669"/>
    <property type="project" value="InterPro"/>
</dbReference>
<keyword evidence="4" id="KW-1185">Reference proteome</keyword>
<dbReference type="PANTHER" id="PTHR35333">
    <property type="entry name" value="BETA-LACTAMASE"/>
    <property type="match status" value="1"/>
</dbReference>
<dbReference type="SUPFAM" id="SSF56601">
    <property type="entry name" value="beta-lactamase/transpeptidase-like"/>
    <property type="match status" value="1"/>
</dbReference>
<dbReference type="OrthoDB" id="9775096at2"/>
<sequence length="342" mass="37717">MKLRSLLLFSITSTLLLSSPVKANPNTNQVNNPTSWSRNKLSVQLPEIKFIPPDIISNVKATNTSKFTGIVPLGREISELQTPIKKLMARYKFLSPGIFFMDLETGDYLNVNGDKSFAAASTIKYPILIALFQEVDAGRIKLDETLVMGRKHMVGGSGNMQYARVGSKFSLLETATKMMTISDNTATNMVIDRLGGINKLNQKFRGWGLQNTVMRNRLGDFKGTNKTSAKDLVKLSALMENNQLLSDTSELQVIGIMNGCHNRSLLPSGLGSGAKIAHKTGTLRFILGDAGIIETPSGKRYLAGIFVRRPNHDARAKDFIRQVSQVVYGYFEQPKVSTQGRL</sequence>
<evidence type="ECO:0000313" key="3">
    <source>
        <dbReference type="EMBL" id="RUS96052.1"/>
    </source>
</evidence>
<feature type="chain" id="PRO_5019563063" description="Beta-lactamase class A catalytic domain-containing protein" evidence="1">
    <location>
        <begin position="24"/>
        <end position="342"/>
    </location>
</feature>
<dbReference type="InterPro" id="IPR012338">
    <property type="entry name" value="Beta-lactam/transpept-like"/>
</dbReference>
<dbReference type="GO" id="GO:0046677">
    <property type="term" value="P:response to antibiotic"/>
    <property type="evidence" value="ECO:0007669"/>
    <property type="project" value="InterPro"/>
</dbReference>
<dbReference type="InterPro" id="IPR000871">
    <property type="entry name" value="Beta-lactam_class-A"/>
</dbReference>
<organism evidence="3 4">
    <name type="scientific">Trichormus variabilis SAG 1403-4b</name>
    <dbReference type="NCBI Taxonomy" id="447716"/>
    <lineage>
        <taxon>Bacteria</taxon>
        <taxon>Bacillati</taxon>
        <taxon>Cyanobacteriota</taxon>
        <taxon>Cyanophyceae</taxon>
        <taxon>Nostocales</taxon>
        <taxon>Nostocaceae</taxon>
        <taxon>Trichormus</taxon>
    </lineage>
</organism>
<dbReference type="Proteomes" id="UP000276103">
    <property type="component" value="Unassembled WGS sequence"/>
</dbReference>
<evidence type="ECO:0000256" key="1">
    <source>
        <dbReference type="SAM" id="SignalP"/>
    </source>
</evidence>
<dbReference type="Pfam" id="PF13354">
    <property type="entry name" value="Beta-lactamase2"/>
    <property type="match status" value="1"/>
</dbReference>
<evidence type="ECO:0000313" key="4">
    <source>
        <dbReference type="Proteomes" id="UP000276103"/>
    </source>
</evidence>
<gene>
    <name evidence="3" type="ORF">DSM107003_27140</name>
</gene>
<accession>A0A433UQF6</accession>
<evidence type="ECO:0000259" key="2">
    <source>
        <dbReference type="Pfam" id="PF13354"/>
    </source>
</evidence>
<dbReference type="PANTHER" id="PTHR35333:SF4">
    <property type="entry name" value="SLR0121 PROTEIN"/>
    <property type="match status" value="1"/>
</dbReference>
<proteinExistence type="predicted"/>
<feature type="signal peptide" evidence="1">
    <location>
        <begin position="1"/>
        <end position="23"/>
    </location>
</feature>
<dbReference type="EMBL" id="RSCM01000008">
    <property type="protein sequence ID" value="RUS96052.1"/>
    <property type="molecule type" value="Genomic_DNA"/>
</dbReference>
<dbReference type="RefSeq" id="WP_127054644.1">
    <property type="nucleotide sequence ID" value="NZ_RSCM01000008.1"/>
</dbReference>
<dbReference type="Gene3D" id="3.40.710.10">
    <property type="entry name" value="DD-peptidase/beta-lactamase superfamily"/>
    <property type="match status" value="1"/>
</dbReference>
<keyword evidence="1" id="KW-0732">Signal</keyword>